<dbReference type="GO" id="GO:0008616">
    <property type="term" value="P:tRNA queuosine(34) biosynthetic process"/>
    <property type="evidence" value="ECO:0007669"/>
    <property type="project" value="UniProtKB-UniRule"/>
</dbReference>
<dbReference type="PIRSF" id="PIRSF006293">
    <property type="entry name" value="ExsB"/>
    <property type="match status" value="1"/>
</dbReference>
<evidence type="ECO:0000256" key="15">
    <source>
        <dbReference type="HAMAP-Rule" id="MF_01633"/>
    </source>
</evidence>
<evidence type="ECO:0000313" key="16">
    <source>
        <dbReference type="EMBL" id="RIE01503.1"/>
    </source>
</evidence>
<dbReference type="OrthoDB" id="9789567at2"/>
<dbReference type="NCBIfam" id="TIGR00364">
    <property type="entry name" value="7-cyano-7-deazaguanine synthase QueC"/>
    <property type="match status" value="1"/>
</dbReference>
<organism evidence="16 17">
    <name type="scientific">Cohnella faecalis</name>
    <dbReference type="NCBI Taxonomy" id="2315694"/>
    <lineage>
        <taxon>Bacteria</taxon>
        <taxon>Bacillati</taxon>
        <taxon>Bacillota</taxon>
        <taxon>Bacilli</taxon>
        <taxon>Bacillales</taxon>
        <taxon>Paenibacillaceae</taxon>
        <taxon>Cohnella</taxon>
    </lineage>
</organism>
<evidence type="ECO:0000256" key="12">
    <source>
        <dbReference type="ARBA" id="ARBA00076159"/>
    </source>
</evidence>
<dbReference type="RefSeq" id="WP_119151756.1">
    <property type="nucleotide sequence ID" value="NZ_JBHSOV010000040.1"/>
</dbReference>
<comment type="function">
    <text evidence="15">Catalyzes the ATP-dependent conversion of 7-carboxy-7-deazaguanine (CDG) to 7-cyano-7-deazaguanine (preQ(0)).</text>
</comment>
<comment type="subunit">
    <text evidence="15">Homodimer.</text>
</comment>
<keyword evidence="5 15" id="KW-0671">Queuosine biosynthesis</keyword>
<dbReference type="PANTHER" id="PTHR42914:SF1">
    <property type="entry name" value="7-CYANO-7-DEAZAGUANINE SYNTHASE"/>
    <property type="match status" value="1"/>
</dbReference>
<dbReference type="InterPro" id="IPR014729">
    <property type="entry name" value="Rossmann-like_a/b/a_fold"/>
</dbReference>
<dbReference type="InterPro" id="IPR018317">
    <property type="entry name" value="QueC"/>
</dbReference>
<dbReference type="Pfam" id="PF06508">
    <property type="entry name" value="QueC"/>
    <property type="match status" value="1"/>
</dbReference>
<name>A0A398CFK1_9BACL</name>
<evidence type="ECO:0000256" key="7">
    <source>
        <dbReference type="ARBA" id="ARBA00022840"/>
    </source>
</evidence>
<keyword evidence="17" id="KW-1185">Reference proteome</keyword>
<dbReference type="PANTHER" id="PTHR42914">
    <property type="entry name" value="7-CYANO-7-DEAZAGUANINE SYNTHASE"/>
    <property type="match status" value="1"/>
</dbReference>
<dbReference type="Proteomes" id="UP000266340">
    <property type="component" value="Unassembled WGS sequence"/>
</dbReference>
<proteinExistence type="inferred from homology"/>
<dbReference type="FunFam" id="3.40.50.620:FF:000017">
    <property type="entry name" value="7-cyano-7-deazaguanine synthase"/>
    <property type="match status" value="1"/>
</dbReference>
<dbReference type="GO" id="GO:0016879">
    <property type="term" value="F:ligase activity, forming carbon-nitrogen bonds"/>
    <property type="evidence" value="ECO:0007669"/>
    <property type="project" value="UniProtKB-UniRule"/>
</dbReference>
<evidence type="ECO:0000256" key="4">
    <source>
        <dbReference type="ARBA" id="ARBA00022741"/>
    </source>
</evidence>
<comment type="cofactor">
    <cofactor evidence="15">
        <name>Zn(2+)</name>
        <dbReference type="ChEBI" id="CHEBI:29105"/>
    </cofactor>
    <text evidence="15">Binds 1 zinc ion per subunit.</text>
</comment>
<dbReference type="CDD" id="cd01995">
    <property type="entry name" value="QueC-like"/>
    <property type="match status" value="1"/>
</dbReference>
<dbReference type="AlphaFoldDB" id="A0A398CFK1"/>
<evidence type="ECO:0000256" key="10">
    <source>
        <dbReference type="ARBA" id="ARBA00047890"/>
    </source>
</evidence>
<evidence type="ECO:0000256" key="1">
    <source>
        <dbReference type="ARBA" id="ARBA00005061"/>
    </source>
</evidence>
<evidence type="ECO:0000256" key="3">
    <source>
        <dbReference type="ARBA" id="ARBA00022723"/>
    </source>
</evidence>
<evidence type="ECO:0000256" key="2">
    <source>
        <dbReference type="ARBA" id="ARBA00022598"/>
    </source>
</evidence>
<evidence type="ECO:0000256" key="9">
    <source>
        <dbReference type="ARBA" id="ARBA00039149"/>
    </source>
</evidence>
<dbReference type="SUPFAM" id="SSF52402">
    <property type="entry name" value="Adenine nucleotide alpha hydrolases-like"/>
    <property type="match status" value="1"/>
</dbReference>
<feature type="binding site" evidence="15">
    <location>
        <position position="188"/>
    </location>
    <ligand>
        <name>Zn(2+)</name>
        <dbReference type="ChEBI" id="CHEBI:29105"/>
    </ligand>
</feature>
<evidence type="ECO:0000256" key="11">
    <source>
        <dbReference type="ARBA" id="ARBA00069440"/>
    </source>
</evidence>
<keyword evidence="4 15" id="KW-0547">Nucleotide-binding</keyword>
<dbReference type="EMBL" id="QXJM01000040">
    <property type="protein sequence ID" value="RIE01503.1"/>
    <property type="molecule type" value="Genomic_DNA"/>
</dbReference>
<feature type="binding site" evidence="15">
    <location>
        <begin position="12"/>
        <end position="22"/>
    </location>
    <ligand>
        <name>ATP</name>
        <dbReference type="ChEBI" id="CHEBI:30616"/>
    </ligand>
</feature>
<accession>A0A398CFK1</accession>
<evidence type="ECO:0000256" key="13">
    <source>
        <dbReference type="ARBA" id="ARBA00080406"/>
    </source>
</evidence>
<gene>
    <name evidence="15 16" type="primary">queC</name>
    <name evidence="16" type="ORF">D3H35_24425</name>
</gene>
<comment type="pathway">
    <text evidence="1 15">Purine metabolism; 7-cyano-7-deazaguanine biosynthesis.</text>
</comment>
<sequence>MDSGKKKAIVVFSGGQDSTTCLFWAMERFGEVEAVTFDYGQRHKLEVEVAAGIAKELGVRHHVLDMSLLGQLAPNALTRSTIPIAQEEGELPTTFVDGRNLLFLTFAAILGKQAGARNVVTGVCQTDFSGYPDCRDVFVKSLNVTLNLAMDYEFVLDTPLMWLNKAQTWQLADDLGAFDFVKDRTLTCYEGVMGEGCGQCPACELRARGLREYEKAIGEGRRL</sequence>
<keyword evidence="3 15" id="KW-0479">Metal-binding</keyword>
<evidence type="ECO:0000256" key="14">
    <source>
        <dbReference type="ARBA" id="ARBA00080941"/>
    </source>
</evidence>
<dbReference type="GO" id="GO:0008270">
    <property type="term" value="F:zinc ion binding"/>
    <property type="evidence" value="ECO:0007669"/>
    <property type="project" value="UniProtKB-UniRule"/>
</dbReference>
<dbReference type="EC" id="6.3.4.20" evidence="9 15"/>
<feature type="binding site" evidence="15">
    <location>
        <position position="197"/>
    </location>
    <ligand>
        <name>Zn(2+)</name>
        <dbReference type="ChEBI" id="CHEBI:29105"/>
    </ligand>
</feature>
<feature type="binding site" evidence="15">
    <location>
        <position position="200"/>
    </location>
    <ligand>
        <name>Zn(2+)</name>
        <dbReference type="ChEBI" id="CHEBI:29105"/>
    </ligand>
</feature>
<evidence type="ECO:0000256" key="5">
    <source>
        <dbReference type="ARBA" id="ARBA00022785"/>
    </source>
</evidence>
<comment type="caution">
    <text evidence="16">The sequence shown here is derived from an EMBL/GenBank/DDBJ whole genome shotgun (WGS) entry which is preliminary data.</text>
</comment>
<dbReference type="HAMAP" id="MF_01633">
    <property type="entry name" value="QueC"/>
    <property type="match status" value="1"/>
</dbReference>
<feature type="binding site" evidence="15">
    <location>
        <position position="203"/>
    </location>
    <ligand>
        <name>Zn(2+)</name>
        <dbReference type="ChEBI" id="CHEBI:29105"/>
    </ligand>
</feature>
<reference evidence="16 17" key="1">
    <citation type="submission" date="2018-09" db="EMBL/GenBank/DDBJ databases">
        <title>Cohnella cavernae sp. nov., isolated from a karst cave.</title>
        <authorList>
            <person name="Zhu H."/>
        </authorList>
    </citation>
    <scope>NUCLEOTIDE SEQUENCE [LARGE SCALE GENOMIC DNA]</scope>
    <source>
        <strain evidence="16 17">K2E09-144</strain>
    </source>
</reference>
<evidence type="ECO:0000256" key="6">
    <source>
        <dbReference type="ARBA" id="ARBA00022833"/>
    </source>
</evidence>
<protein>
    <recommendedName>
        <fullName evidence="11 15">7-cyano-7-deazaguanine synthase</fullName>
        <ecNumber evidence="9 15">6.3.4.20</ecNumber>
    </recommendedName>
    <alternativeName>
        <fullName evidence="14 15">7-cyano-7-carbaguanine synthase</fullName>
    </alternativeName>
    <alternativeName>
        <fullName evidence="13 15">PreQ(0) synthase</fullName>
    </alternativeName>
    <alternativeName>
        <fullName evidence="12 15">Queuosine biosynthesis protein QueC</fullName>
    </alternativeName>
</protein>
<keyword evidence="2 15" id="KW-0436">Ligase</keyword>
<comment type="catalytic activity">
    <reaction evidence="10 15">
        <text>7-carboxy-7-carbaguanine + NH4(+) + 2 ATP = 7-cyano-7-carbaguanine + 2 AMP + 2 diphosphate + 2 H(+)</text>
        <dbReference type="Rhea" id="RHEA:27982"/>
        <dbReference type="ChEBI" id="CHEBI:15378"/>
        <dbReference type="ChEBI" id="CHEBI:28938"/>
        <dbReference type="ChEBI" id="CHEBI:30616"/>
        <dbReference type="ChEBI" id="CHEBI:33019"/>
        <dbReference type="ChEBI" id="CHEBI:45075"/>
        <dbReference type="ChEBI" id="CHEBI:61036"/>
        <dbReference type="ChEBI" id="CHEBI:456215"/>
        <dbReference type="EC" id="6.3.4.20"/>
    </reaction>
</comment>
<evidence type="ECO:0000256" key="8">
    <source>
        <dbReference type="ARBA" id="ARBA00037993"/>
    </source>
</evidence>
<dbReference type="GO" id="GO:0005524">
    <property type="term" value="F:ATP binding"/>
    <property type="evidence" value="ECO:0007669"/>
    <property type="project" value="UniProtKB-UniRule"/>
</dbReference>
<comment type="similarity">
    <text evidence="8 15">Belongs to the QueC family.</text>
</comment>
<keyword evidence="7 15" id="KW-0067">ATP-binding</keyword>
<dbReference type="Gene3D" id="3.40.50.620">
    <property type="entry name" value="HUPs"/>
    <property type="match status" value="1"/>
</dbReference>
<dbReference type="UniPathway" id="UPA00391"/>
<evidence type="ECO:0000313" key="17">
    <source>
        <dbReference type="Proteomes" id="UP000266340"/>
    </source>
</evidence>
<keyword evidence="6 15" id="KW-0862">Zinc</keyword>